<dbReference type="CDD" id="cd18126">
    <property type="entry name" value="GAPDH_I_C"/>
    <property type="match status" value="1"/>
</dbReference>
<evidence type="ECO:0000256" key="9">
    <source>
        <dbReference type="RuleBase" id="RU361160"/>
    </source>
</evidence>
<dbReference type="NCBIfam" id="TIGR01534">
    <property type="entry name" value="GAPDH-I"/>
    <property type="match status" value="1"/>
</dbReference>
<evidence type="ECO:0000313" key="12">
    <source>
        <dbReference type="Proteomes" id="UP000305729"/>
    </source>
</evidence>
<dbReference type="GO" id="GO:0016620">
    <property type="term" value="F:oxidoreductase activity, acting on the aldehyde or oxo group of donors, NAD or NADP as acceptor"/>
    <property type="evidence" value="ECO:0007669"/>
    <property type="project" value="InterPro"/>
</dbReference>
<dbReference type="InterPro" id="IPR054835">
    <property type="entry name" value="G3PDH_Arsen"/>
</dbReference>
<feature type="binding site" evidence="6">
    <location>
        <position position="316"/>
    </location>
    <ligand>
        <name>NAD(+)</name>
        <dbReference type="ChEBI" id="CHEBI:57540"/>
    </ligand>
</feature>
<dbReference type="SUPFAM" id="SSF51735">
    <property type="entry name" value="NAD(P)-binding Rossmann-fold domains"/>
    <property type="match status" value="1"/>
</dbReference>
<dbReference type="PIRSF" id="PIRSF000149">
    <property type="entry name" value="GAP_DH"/>
    <property type="match status" value="1"/>
</dbReference>
<dbReference type="SUPFAM" id="SSF55347">
    <property type="entry name" value="Glyceraldehyde-3-phosphate dehydrogenase-like, C-terminal domain"/>
    <property type="match status" value="1"/>
</dbReference>
<dbReference type="NCBIfam" id="NF033735">
    <property type="entry name" value="G3PDH_Arsen"/>
    <property type="match status" value="1"/>
</dbReference>
<dbReference type="SMART" id="SM00846">
    <property type="entry name" value="Gp_dh_N"/>
    <property type="match status" value="1"/>
</dbReference>
<dbReference type="FunFam" id="3.40.50.720:FF:000001">
    <property type="entry name" value="Glyceraldehyde-3-phosphate dehydrogenase"/>
    <property type="match status" value="1"/>
</dbReference>
<feature type="active site" description="Nucleophile" evidence="4">
    <location>
        <position position="153"/>
    </location>
</feature>
<name>A0A5S3UTX4_9GAMM</name>
<dbReference type="InterPro" id="IPR006424">
    <property type="entry name" value="Glyceraldehyde-3-P_DH_1"/>
</dbReference>
<dbReference type="NCBIfam" id="NF006512">
    <property type="entry name" value="PRK08955.1"/>
    <property type="match status" value="1"/>
</dbReference>
<evidence type="ECO:0000256" key="1">
    <source>
        <dbReference type="ARBA" id="ARBA00007406"/>
    </source>
</evidence>
<feature type="binding site" evidence="5">
    <location>
        <begin position="152"/>
        <end position="154"/>
    </location>
    <ligand>
        <name>D-glyceraldehyde 3-phosphate</name>
        <dbReference type="ChEBI" id="CHEBI:59776"/>
    </ligand>
</feature>
<comment type="subunit">
    <text evidence="2">Homotetramer.</text>
</comment>
<dbReference type="STRING" id="43658.AT705_01090"/>
<evidence type="ECO:0000256" key="6">
    <source>
        <dbReference type="PIRSR" id="PIRSR000149-3"/>
    </source>
</evidence>
<dbReference type="FunFam" id="3.30.360.10:FF:000002">
    <property type="entry name" value="Glyceraldehyde-3-phosphate dehydrogenase"/>
    <property type="match status" value="1"/>
</dbReference>
<dbReference type="RefSeq" id="WP_138538856.1">
    <property type="nucleotide sequence ID" value="NZ_CP045429.1"/>
</dbReference>
<dbReference type="PANTHER" id="PTHR42955">
    <property type="entry name" value="GLYCERALDEHYDE-3-PHOSPHATE DEHYDROGENASE"/>
    <property type="match status" value="1"/>
</dbReference>
<dbReference type="InterPro" id="IPR020831">
    <property type="entry name" value="GlycerAld/Erythrose_P_DH"/>
</dbReference>
<dbReference type="InterPro" id="IPR052978">
    <property type="entry name" value="GAP_dehydrogenase"/>
</dbReference>
<dbReference type="CDD" id="cd05214">
    <property type="entry name" value="GAPDH_I_N"/>
    <property type="match status" value="1"/>
</dbReference>
<evidence type="ECO:0000256" key="2">
    <source>
        <dbReference type="ARBA" id="ARBA00011881"/>
    </source>
</evidence>
<dbReference type="GO" id="GO:0051287">
    <property type="term" value="F:NAD binding"/>
    <property type="evidence" value="ECO:0007669"/>
    <property type="project" value="InterPro"/>
</dbReference>
<feature type="binding site" evidence="6">
    <location>
        <position position="34"/>
    </location>
    <ligand>
        <name>NAD(+)</name>
        <dbReference type="ChEBI" id="CHEBI:57540"/>
    </ligand>
</feature>
<protein>
    <recommendedName>
        <fullName evidence="9">Glyceraldehyde-3-phosphate dehydrogenase</fullName>
        <ecNumber evidence="9">1.2.1.-</ecNumber>
    </recommendedName>
</protein>
<dbReference type="EMBL" id="CP045429">
    <property type="protein sequence ID" value="QPB82969.1"/>
    <property type="molecule type" value="Genomic_DNA"/>
</dbReference>
<evidence type="ECO:0000256" key="7">
    <source>
        <dbReference type="PIRSR" id="PIRSR000149-4"/>
    </source>
</evidence>
<evidence type="ECO:0000256" key="4">
    <source>
        <dbReference type="PIRSR" id="PIRSR000149-1"/>
    </source>
</evidence>
<dbReference type="GO" id="GO:0050661">
    <property type="term" value="F:NADP binding"/>
    <property type="evidence" value="ECO:0007669"/>
    <property type="project" value="InterPro"/>
</dbReference>
<keyword evidence="6" id="KW-0547">Nucleotide-binding</keyword>
<dbReference type="PANTHER" id="PTHR42955:SF1">
    <property type="entry name" value="GLYCERALDEHYDE-3-PHOSPHATE DEHYDROGENASE"/>
    <property type="match status" value="1"/>
</dbReference>
<dbReference type="Gene3D" id="3.30.360.10">
    <property type="entry name" value="Dihydrodipicolinate Reductase, domain 2"/>
    <property type="match status" value="1"/>
</dbReference>
<feature type="domain" description="Glyceraldehyde 3-phosphate dehydrogenase NAD(P) binding" evidence="10">
    <location>
        <begin position="3"/>
        <end position="153"/>
    </location>
</feature>
<evidence type="ECO:0000259" key="10">
    <source>
        <dbReference type="SMART" id="SM00846"/>
    </source>
</evidence>
<dbReference type="PRINTS" id="PR00078">
    <property type="entry name" value="G3PDHDRGNASE"/>
</dbReference>
<evidence type="ECO:0000256" key="8">
    <source>
        <dbReference type="RuleBase" id="RU000397"/>
    </source>
</evidence>
<dbReference type="Pfam" id="PF00044">
    <property type="entry name" value="Gp_dh_N"/>
    <property type="match status" value="1"/>
</dbReference>
<sequence length="337" mass="36776">MTIKVGINGFGRMGRLTMRALWQSAGIEIVNINDPGGDAHTLAHLMNFDSVHGKWQFEAQASDAGTMVIADKHITVTQQKQIESIDWSGCDLVIEASGKMKTKEKLAGYFAQGVKQVVVTAPVKEEGVLNVVMGVNQQLFEAESHPIVTAASCTTNCLAPVVKVLQDNIGIKHGSMTTIHDITNTQTIIDAPHKDLRRARACGTSLIPTTTGSATAITHIFPELKGKLNGHAVRVPLTNASITDCVFEVNRETTVEEINGWMEQAAQGELAGILGYETRPLVSIDYKTDPRSAIIDALSTMVVNGTQVKLYVWYDNEWGYANRTADLVRYVIAQRWG</sequence>
<dbReference type="InterPro" id="IPR036291">
    <property type="entry name" value="NAD(P)-bd_dom_sf"/>
</dbReference>
<organism evidence="11 12">
    <name type="scientific">Pseudoalteromonas rubra</name>
    <dbReference type="NCBI Taxonomy" id="43658"/>
    <lineage>
        <taxon>Bacteria</taxon>
        <taxon>Pseudomonadati</taxon>
        <taxon>Pseudomonadota</taxon>
        <taxon>Gammaproteobacteria</taxon>
        <taxon>Alteromonadales</taxon>
        <taxon>Pseudoalteromonadaceae</taxon>
        <taxon>Pseudoalteromonas</taxon>
    </lineage>
</organism>
<comment type="similarity">
    <text evidence="1 8">Belongs to the glyceraldehyde-3-phosphate dehydrogenase family.</text>
</comment>
<reference evidence="11 12" key="1">
    <citation type="submission" date="2019-10" db="EMBL/GenBank/DDBJ databases">
        <title>Pseudoalteromonas rubra S4059.</title>
        <authorList>
            <person name="Paulsen S."/>
            <person name="Wang X."/>
        </authorList>
    </citation>
    <scope>NUCLEOTIDE SEQUENCE [LARGE SCALE GENOMIC DNA]</scope>
    <source>
        <strain evidence="11 12">S4059</strain>
    </source>
</reference>
<dbReference type="InterPro" id="IPR020830">
    <property type="entry name" value="GlycerAld_3-P_DH_AS"/>
</dbReference>
<dbReference type="InterPro" id="IPR020829">
    <property type="entry name" value="GlycerAld_3-P_DH_cat"/>
</dbReference>
<evidence type="ECO:0000313" key="11">
    <source>
        <dbReference type="EMBL" id="QPB82969.1"/>
    </source>
</evidence>
<gene>
    <name evidence="11" type="ORF">CWC22_008200</name>
</gene>
<accession>A0A5S3UTX4</accession>
<dbReference type="GO" id="GO:0006006">
    <property type="term" value="P:glucose metabolic process"/>
    <property type="evidence" value="ECO:0007669"/>
    <property type="project" value="InterPro"/>
</dbReference>
<feature type="binding site" evidence="5">
    <location>
        <position position="234"/>
    </location>
    <ligand>
        <name>D-glyceraldehyde 3-phosphate</name>
        <dbReference type="ChEBI" id="CHEBI:59776"/>
    </ligand>
</feature>
<feature type="binding site" evidence="6">
    <location>
        <position position="120"/>
    </location>
    <ligand>
        <name>NAD(+)</name>
        <dbReference type="ChEBI" id="CHEBI:57540"/>
    </ligand>
</feature>
<dbReference type="PROSITE" id="PS00071">
    <property type="entry name" value="GAPDH"/>
    <property type="match status" value="1"/>
</dbReference>
<dbReference type="Gene3D" id="3.40.50.720">
    <property type="entry name" value="NAD(P)-binding Rossmann-like Domain"/>
    <property type="match status" value="1"/>
</dbReference>
<dbReference type="AlphaFoldDB" id="A0A5S3UTX4"/>
<keyword evidence="6" id="KW-0520">NAD</keyword>
<dbReference type="Pfam" id="PF02800">
    <property type="entry name" value="Gp_dh_C"/>
    <property type="match status" value="1"/>
</dbReference>
<feature type="site" description="Activates thiol group during catalysis" evidence="7">
    <location>
        <position position="180"/>
    </location>
</feature>
<evidence type="ECO:0000256" key="5">
    <source>
        <dbReference type="PIRSR" id="PIRSR000149-2"/>
    </source>
</evidence>
<dbReference type="EC" id="1.2.1.-" evidence="9"/>
<feature type="binding site" evidence="5">
    <location>
        <begin position="211"/>
        <end position="212"/>
    </location>
    <ligand>
        <name>D-glyceraldehyde 3-phosphate</name>
        <dbReference type="ChEBI" id="CHEBI:59776"/>
    </ligand>
</feature>
<dbReference type="InterPro" id="IPR020828">
    <property type="entry name" value="GlycerAld_3-P_DH_NAD(P)-bd"/>
</dbReference>
<evidence type="ECO:0000256" key="3">
    <source>
        <dbReference type="ARBA" id="ARBA00023002"/>
    </source>
</evidence>
<proteinExistence type="inferred from homology"/>
<dbReference type="Proteomes" id="UP000305729">
    <property type="component" value="Chromosome 1"/>
</dbReference>
<feature type="binding site" evidence="5">
    <location>
        <position position="183"/>
    </location>
    <ligand>
        <name>D-glyceraldehyde 3-phosphate</name>
        <dbReference type="ChEBI" id="CHEBI:59776"/>
    </ligand>
</feature>
<keyword evidence="3 9" id="KW-0560">Oxidoreductase</keyword>